<evidence type="ECO:0008006" key="4">
    <source>
        <dbReference type="Google" id="ProtNLM"/>
    </source>
</evidence>
<dbReference type="EMBL" id="JANKHO010003820">
    <property type="protein sequence ID" value="KAJ3480793.1"/>
    <property type="molecule type" value="Genomic_DNA"/>
</dbReference>
<evidence type="ECO:0000256" key="1">
    <source>
        <dbReference type="SAM" id="MobiDB-lite"/>
    </source>
</evidence>
<keyword evidence="3" id="KW-1185">Reference proteome</keyword>
<gene>
    <name evidence="2" type="ORF">NLJ89_g12259</name>
</gene>
<organism evidence="2 3">
    <name type="scientific">Agrocybe chaxingu</name>
    <dbReference type="NCBI Taxonomy" id="84603"/>
    <lineage>
        <taxon>Eukaryota</taxon>
        <taxon>Fungi</taxon>
        <taxon>Dikarya</taxon>
        <taxon>Basidiomycota</taxon>
        <taxon>Agaricomycotina</taxon>
        <taxon>Agaricomycetes</taxon>
        <taxon>Agaricomycetidae</taxon>
        <taxon>Agaricales</taxon>
        <taxon>Agaricineae</taxon>
        <taxon>Strophariaceae</taxon>
        <taxon>Agrocybe</taxon>
    </lineage>
</organism>
<evidence type="ECO:0000313" key="2">
    <source>
        <dbReference type="EMBL" id="KAJ3480793.1"/>
    </source>
</evidence>
<sequence length="172" mass="18540">MPLSPSFRPPNPSTLSLPRANLFPWIPLNGIPVGYDTFPTGAFVSPAIVPLLNGQPSYANAEVQPVDKNLSLQCDYCISQSVVCCPPPPPGIKAGRKERPKEACQLCAQHKRRCTYNGKQKDTKGKSQGKSDASGDIALDAKSETRSDIIDMTDGDSSKAPSVVEVEEDKVR</sequence>
<feature type="compositionally biased region" description="Basic and acidic residues" evidence="1">
    <location>
        <begin position="139"/>
        <end position="149"/>
    </location>
</feature>
<protein>
    <recommendedName>
        <fullName evidence="4">Zn(2)-C6 fungal-type domain-containing protein</fullName>
    </recommendedName>
</protein>
<evidence type="ECO:0000313" key="3">
    <source>
        <dbReference type="Proteomes" id="UP001148786"/>
    </source>
</evidence>
<reference evidence="2" key="1">
    <citation type="submission" date="2022-07" db="EMBL/GenBank/DDBJ databases">
        <title>Genome Sequence of Agrocybe chaxingu.</title>
        <authorList>
            <person name="Buettner E."/>
        </authorList>
    </citation>
    <scope>NUCLEOTIDE SEQUENCE</scope>
    <source>
        <strain evidence="2">MP-N11</strain>
    </source>
</reference>
<dbReference type="OrthoDB" id="10536893at2759"/>
<dbReference type="Proteomes" id="UP001148786">
    <property type="component" value="Unassembled WGS sequence"/>
</dbReference>
<feature type="region of interest" description="Disordered" evidence="1">
    <location>
        <begin position="117"/>
        <end position="172"/>
    </location>
</feature>
<name>A0A9W8JM73_9AGAR</name>
<proteinExistence type="predicted"/>
<dbReference type="AlphaFoldDB" id="A0A9W8JM73"/>
<accession>A0A9W8JM73</accession>
<comment type="caution">
    <text evidence="2">The sequence shown here is derived from an EMBL/GenBank/DDBJ whole genome shotgun (WGS) entry which is preliminary data.</text>
</comment>